<evidence type="ECO:0000256" key="8">
    <source>
        <dbReference type="ARBA" id="ARBA00022840"/>
    </source>
</evidence>
<keyword evidence="21" id="KW-1185">Reference proteome</keyword>
<dbReference type="Proteomes" id="UP000010809">
    <property type="component" value="Chromosome"/>
</dbReference>
<dbReference type="NCBIfam" id="TIGR00609">
    <property type="entry name" value="recB"/>
    <property type="match status" value="1"/>
</dbReference>
<evidence type="ECO:0000313" key="21">
    <source>
        <dbReference type="Proteomes" id="UP000010809"/>
    </source>
</evidence>
<evidence type="ECO:0000256" key="7">
    <source>
        <dbReference type="ARBA" id="ARBA00022839"/>
    </source>
</evidence>
<keyword evidence="2 15" id="KW-0479">Metal-binding</keyword>
<comment type="domain">
    <text evidence="15">The N-terminal DNA-binding domain is a ssDNA-dependent ATPase and has ATP-dependent 3'-5' helicase function. This domain interacts with RecC.</text>
</comment>
<dbReference type="Gene3D" id="3.40.50.300">
    <property type="entry name" value="P-loop containing nucleotide triphosphate hydrolases"/>
    <property type="match status" value="2"/>
</dbReference>
<comment type="catalytic activity">
    <reaction evidence="14 15">
        <text>ATP + H2O = ADP + phosphate + H(+)</text>
        <dbReference type="Rhea" id="RHEA:13065"/>
        <dbReference type="ChEBI" id="CHEBI:15377"/>
        <dbReference type="ChEBI" id="CHEBI:15378"/>
        <dbReference type="ChEBI" id="CHEBI:30616"/>
        <dbReference type="ChEBI" id="CHEBI:43474"/>
        <dbReference type="ChEBI" id="CHEBI:456216"/>
        <dbReference type="EC" id="5.6.2.4"/>
    </reaction>
</comment>
<evidence type="ECO:0000256" key="14">
    <source>
        <dbReference type="ARBA" id="ARBA00048988"/>
    </source>
</evidence>
<keyword evidence="1 15" id="KW-0540">Nuclease</keyword>
<evidence type="ECO:0000256" key="16">
    <source>
        <dbReference type="PROSITE-ProRule" id="PRU00560"/>
    </source>
</evidence>
<dbReference type="GO" id="GO:0043138">
    <property type="term" value="F:3'-5' DNA helicase activity"/>
    <property type="evidence" value="ECO:0007669"/>
    <property type="project" value="UniProtKB-UniRule"/>
</dbReference>
<dbReference type="STRING" id="1255043.TVNIR_0137"/>
<dbReference type="RefSeq" id="WP_015257008.1">
    <property type="nucleotide sequence ID" value="NC_019902.2"/>
</dbReference>
<feature type="domain" description="UvrD-like helicase C-terminal" evidence="19">
    <location>
        <begin position="469"/>
        <end position="774"/>
    </location>
</feature>
<dbReference type="EC" id="5.6.2.4" evidence="15"/>
<dbReference type="InterPro" id="IPR038726">
    <property type="entry name" value="PDDEXK_AddAB-type"/>
</dbReference>
<feature type="binding site" evidence="16">
    <location>
        <begin position="33"/>
        <end position="40"/>
    </location>
    <ligand>
        <name>ATP</name>
        <dbReference type="ChEBI" id="CHEBI:30616"/>
    </ligand>
</feature>
<dbReference type="GO" id="GO:0003677">
    <property type="term" value="F:DNA binding"/>
    <property type="evidence" value="ECO:0007669"/>
    <property type="project" value="UniProtKB-UniRule"/>
</dbReference>
<evidence type="ECO:0000256" key="1">
    <source>
        <dbReference type="ARBA" id="ARBA00022722"/>
    </source>
</evidence>
<evidence type="ECO:0000259" key="18">
    <source>
        <dbReference type="PROSITE" id="PS51198"/>
    </source>
</evidence>
<dbReference type="Pfam" id="PF00580">
    <property type="entry name" value="UvrD-helicase"/>
    <property type="match status" value="1"/>
</dbReference>
<gene>
    <name evidence="20" type="primary">recB [H]</name>
    <name evidence="15" type="synonym">recB</name>
    <name evidence="20" type="ordered locus">TVNIR_0137</name>
</gene>
<comment type="miscellaneous">
    <text evidence="15">In the RecBCD complex, RecB has a slow 3'-5' helicase, an exonuclease activity and loads RecA onto ssDNA, RecD has a fast 5'-3' helicase activity, while RecC stimulates the ATPase and processivity of the RecB helicase and contributes to recognition of the Chi site.</text>
</comment>
<dbReference type="GO" id="GO:0005829">
    <property type="term" value="C:cytosol"/>
    <property type="evidence" value="ECO:0007669"/>
    <property type="project" value="TreeGrafter"/>
</dbReference>
<feature type="region of interest" description="Disordered" evidence="17">
    <location>
        <begin position="970"/>
        <end position="990"/>
    </location>
</feature>
<comment type="domain">
    <text evidence="15">The C-terminal domain has nuclease activity and interacts with RecD. It interacts with RecA, facilitating its loading onto ssDNA.</text>
</comment>
<dbReference type="PROSITE" id="PS51217">
    <property type="entry name" value="UVRD_HELICASE_CTER"/>
    <property type="match status" value="1"/>
</dbReference>
<protein>
    <recommendedName>
        <fullName evidence="15">RecBCD enzyme subunit RecB</fullName>
        <ecNumber evidence="15">3.1.11.5</ecNumber>
        <ecNumber evidence="15">5.6.2.4</ecNumber>
    </recommendedName>
    <alternativeName>
        <fullName evidence="15">DNA 3'-5' helicase subunit RecB</fullName>
    </alternativeName>
    <alternativeName>
        <fullName evidence="15">Exonuclease V subunit RecB</fullName>
        <shortName evidence="15">ExoV subunit RecB</shortName>
    </alternativeName>
    <alternativeName>
        <fullName evidence="15">Helicase/nuclease RecBCD subunit RecB</fullName>
    </alternativeName>
</protein>
<evidence type="ECO:0000259" key="19">
    <source>
        <dbReference type="PROSITE" id="PS51217"/>
    </source>
</evidence>
<dbReference type="GO" id="GO:0009338">
    <property type="term" value="C:exodeoxyribonuclease V complex"/>
    <property type="evidence" value="ECO:0007669"/>
    <property type="project" value="TreeGrafter"/>
</dbReference>
<comment type="similarity">
    <text evidence="15">Belongs to the helicase family. UvrD subfamily.</text>
</comment>
<keyword evidence="11 15" id="KW-0234">DNA repair</keyword>
<evidence type="ECO:0000256" key="12">
    <source>
        <dbReference type="ARBA" id="ARBA00023235"/>
    </source>
</evidence>
<dbReference type="AlphaFoldDB" id="L0DS83"/>
<feature type="binding site" evidence="15">
    <location>
        <position position="999"/>
    </location>
    <ligand>
        <name>Mg(2+)</name>
        <dbReference type="ChEBI" id="CHEBI:18420"/>
    </ligand>
</feature>
<keyword evidence="4 15" id="KW-0227">DNA damage</keyword>
<dbReference type="Gene3D" id="3.90.320.10">
    <property type="match status" value="1"/>
</dbReference>
<evidence type="ECO:0000256" key="11">
    <source>
        <dbReference type="ARBA" id="ARBA00023204"/>
    </source>
</evidence>
<feature type="region of interest" description="Disordered" evidence="17">
    <location>
        <begin position="99"/>
        <end position="125"/>
    </location>
</feature>
<reference evidence="20" key="1">
    <citation type="submission" date="2015-12" db="EMBL/GenBank/DDBJ databases">
        <authorList>
            <person name="Tikhonova T.V."/>
            <person name="Pavlov A.R."/>
            <person name="Beletsky A.V."/>
            <person name="Mardanov A.V."/>
            <person name="Sorokin D.Y."/>
            <person name="Ravin N.V."/>
            <person name="Popov V.O."/>
        </authorList>
    </citation>
    <scope>NUCLEOTIDE SEQUENCE</scope>
    <source>
        <strain evidence="20">DSM 14787</strain>
    </source>
</reference>
<dbReference type="OrthoDB" id="9810135at2"/>
<dbReference type="PANTHER" id="PTHR11070:SF23">
    <property type="entry name" value="RECBCD ENZYME SUBUNIT RECB"/>
    <property type="match status" value="1"/>
</dbReference>
<evidence type="ECO:0000256" key="9">
    <source>
        <dbReference type="ARBA" id="ARBA00022842"/>
    </source>
</evidence>
<dbReference type="InterPro" id="IPR004586">
    <property type="entry name" value="RecB"/>
</dbReference>
<dbReference type="GO" id="GO:0016887">
    <property type="term" value="F:ATP hydrolysis activity"/>
    <property type="evidence" value="ECO:0007669"/>
    <property type="project" value="RHEA"/>
</dbReference>
<name>L0DS83_THIND</name>
<keyword evidence="9 15" id="KW-0460">Magnesium</keyword>
<dbReference type="InterPro" id="IPR014016">
    <property type="entry name" value="UvrD-like_ATP-bd"/>
</dbReference>
<dbReference type="Pfam" id="PF13361">
    <property type="entry name" value="UvrD_C"/>
    <property type="match status" value="1"/>
</dbReference>
<evidence type="ECO:0000256" key="2">
    <source>
        <dbReference type="ARBA" id="ARBA00022723"/>
    </source>
</evidence>
<keyword evidence="3 15" id="KW-0547">Nucleotide-binding</keyword>
<comment type="catalytic activity">
    <reaction evidence="13 15">
        <text>Couples ATP hydrolysis with the unwinding of duplex DNA by translocating in the 3'-5' direction.</text>
        <dbReference type="EC" id="5.6.2.4"/>
    </reaction>
</comment>
<dbReference type="Gene3D" id="1.10.3170.10">
    <property type="entry name" value="Recbcd, chain B, domain 2"/>
    <property type="match status" value="1"/>
</dbReference>
<dbReference type="HOGENOM" id="CLU_001114_6_0_6"/>
<comment type="function">
    <text evidence="15">A helicase/nuclease that prepares dsDNA breaks (DSB) for recombinational DNA repair. Binds to DSBs and unwinds DNA via a highly rapid and processive ATP-dependent bidirectional helicase activity. Unwinds dsDNA until it encounters a Chi (crossover hotspot instigator) sequence from the 3' direction. Cuts ssDNA a few nucleotides 3' to the Chi site. The properties and activities of the enzyme are changed at Chi. The Chi-altered holoenzyme produces a long 3'-ssDNA overhang and facilitates RecA-binding to the ssDNA for homologous DNA recombination and repair. Holoenzyme degrades any linearized DNA that is unable to undergo homologous recombination. In the holoenzyme this subunit contributes ATPase, 3'-5' helicase, exonuclease activity and loads RecA onto ssDNA.</text>
</comment>
<sequence>MTVGYRTADAGAATPPLRDPGDLPLFGSRLIEASAGTGKTYTIAGLYLRLVLGHGGERAFDRPLSPPEILVVTFTDAATQELRARIQDRLLEAARHFRGAAPAEPDPSLRRLLDDHPDPGQRAAGARRLEAAAEWMDEAAVSTIHGWCYRMLREHAFDSGSLFDQQLEADLSDLRSEAVRDYWRTMIYPQPPARLGLLCSIMGQDPQALEARIGALLEREPPGAAALPELEALLDRRLDQVAQRKAPWRDDFDAVAESFRAALPALNGNKYRNAEDLLEKMREWSLHPGAEPPHGNLAERFSLQGMRERLKQGRDLPADLHPAFAGLDGYAGERDDTPGQVLAHAAAWVRHRFERERQRRAQLGFEDLLQGLDTALIGPGGPQLAETIRSQFPVAMIDEFQDTDPVQYRIFERIYRVAENRPEQGVFLIGDPKQSIYAFRGADIHSYLRARAATSGRHYTLATNFRATGSFVQACNRLFAHAEGHPQGAFLFRTPEGENPVPFEGVAAHGLGESLRISGQPVPALTLAFVDDGAAVGKGTYLGTMAERCASEMVALLQAGQDGQGGFLGNGGLRPLQPSDLAVLVRNRNEAEAIRGALERRGVRSVYLSDRESVFDTPEAADLLRWLRACAEPESERLLRAALATATLDLDPEQMDRLNHDEAHWEERVLEFREYRRIWREQGVLPMLRRLLHAFELPATLLQRPDRGERALTNLLHLSELLQAAAGELDGEQALIRHLAEHLDGRGAGSDEQILRLESDEGLVQVVTIHKSKGLQYPLVFLPFICTFRQVDGKALPLVYRDDAGQSCLTWHPESAQVELADRERLAEDLRLLYVAVTRARHSCWLGIAPLRVGSGSASQLHLSGFGYLLSGGAEIPPGGVRAQLQRLAGDSADIAVRPVPEPRDERFRIVAAATGVGRAREPLRAAREHWWIASYSALRAADALSGSMTAPPDAADTALEDRFPEIADEPAAGGHDAGDTETGLHRFPRGPEPGTFLHGLLEWAAREGFAAVVRDPALLRDTVARRCRRRGWGHWVEPVSRWLHRLLTEPLVLPDCDTPARLCELSVFQPEMEFWFETHWVDAQRIDRLVRAQTLGGAARPELAPVLLNGMLKGFIDLVFEHEGRYFTLDYKSNWLGPGPAHYAPQRVAAQVLAHRYDLQYLLYTLALHRQLHARLLDYDPDRHLGGALTWFLRGVDAPRAGLHADRPPGALVDALDQTIRSAPDAAAGDAA</sequence>
<dbReference type="KEGG" id="tni:TVNIR_0137"/>
<keyword evidence="6 15" id="KW-0347">Helicase</keyword>
<evidence type="ECO:0000313" key="20">
    <source>
        <dbReference type="EMBL" id="AGA31850.1"/>
    </source>
</evidence>
<dbReference type="GO" id="GO:0000287">
    <property type="term" value="F:magnesium ion binding"/>
    <property type="evidence" value="ECO:0007669"/>
    <property type="project" value="UniProtKB-UniRule"/>
</dbReference>
<dbReference type="InterPro" id="IPR000212">
    <property type="entry name" value="DNA_helicase_UvrD/REP"/>
</dbReference>
<feature type="region of interest" description="Nuclease activity, interacts with RecD and RecA" evidence="15">
    <location>
        <begin position="930"/>
        <end position="1233"/>
    </location>
</feature>
<accession>L0DS83</accession>
<feature type="active site" description="For nuclease activity" evidence="15">
    <location>
        <position position="1131"/>
    </location>
</feature>
<dbReference type="HAMAP" id="MF_01485">
    <property type="entry name" value="RecB"/>
    <property type="match status" value="1"/>
</dbReference>
<comment type="cofactor">
    <cofactor evidence="15">
        <name>Mg(2+)</name>
        <dbReference type="ChEBI" id="CHEBI:18420"/>
    </cofactor>
    <text evidence="15">Binds 1 Mg(2+) ion per subunit.</text>
</comment>
<organism evidence="20 21">
    <name type="scientific">Thioalkalivibrio nitratireducens (strain DSM 14787 / UNIQEM 213 / ALEN2)</name>
    <dbReference type="NCBI Taxonomy" id="1255043"/>
    <lineage>
        <taxon>Bacteria</taxon>
        <taxon>Pseudomonadati</taxon>
        <taxon>Pseudomonadota</taxon>
        <taxon>Gammaproteobacteria</taxon>
        <taxon>Chromatiales</taxon>
        <taxon>Ectothiorhodospiraceae</taxon>
        <taxon>Thioalkalivibrio</taxon>
    </lineage>
</organism>
<evidence type="ECO:0000256" key="17">
    <source>
        <dbReference type="SAM" id="MobiDB-lite"/>
    </source>
</evidence>
<dbReference type="CDD" id="cd22352">
    <property type="entry name" value="RecB_C-like"/>
    <property type="match status" value="1"/>
</dbReference>
<keyword evidence="12 15" id="KW-0413">Isomerase</keyword>
<dbReference type="PANTHER" id="PTHR11070">
    <property type="entry name" value="UVRD / RECB / PCRA DNA HELICASE FAMILY MEMBER"/>
    <property type="match status" value="1"/>
</dbReference>
<dbReference type="SUPFAM" id="SSF52540">
    <property type="entry name" value="P-loop containing nucleoside triphosphate hydrolases"/>
    <property type="match status" value="1"/>
</dbReference>
<dbReference type="InterPro" id="IPR011604">
    <property type="entry name" value="PDDEXK-like_dom_sf"/>
</dbReference>
<feature type="binding site" evidence="15">
    <location>
        <position position="1131"/>
    </location>
    <ligand>
        <name>Mg(2+)</name>
        <dbReference type="ChEBI" id="CHEBI:18420"/>
    </ligand>
</feature>
<feature type="domain" description="UvrD-like helicase ATP-binding" evidence="18">
    <location>
        <begin position="12"/>
        <end position="468"/>
    </location>
</feature>
<feature type="compositionally biased region" description="Basic and acidic residues" evidence="17">
    <location>
        <begin position="107"/>
        <end position="119"/>
    </location>
</feature>
<dbReference type="GO" id="GO:0008854">
    <property type="term" value="F:exodeoxyribonuclease V activity"/>
    <property type="evidence" value="ECO:0007669"/>
    <property type="project" value="UniProtKB-EC"/>
</dbReference>
<dbReference type="PROSITE" id="PS51198">
    <property type="entry name" value="UVRD_HELICASE_ATP_BIND"/>
    <property type="match status" value="1"/>
</dbReference>
<dbReference type="InterPro" id="IPR011335">
    <property type="entry name" value="Restrct_endonuc-II-like"/>
</dbReference>
<evidence type="ECO:0000256" key="4">
    <source>
        <dbReference type="ARBA" id="ARBA00022763"/>
    </source>
</evidence>
<evidence type="ECO:0000256" key="6">
    <source>
        <dbReference type="ARBA" id="ARBA00022806"/>
    </source>
</evidence>
<dbReference type="SUPFAM" id="SSF52980">
    <property type="entry name" value="Restriction endonuclease-like"/>
    <property type="match status" value="1"/>
</dbReference>
<dbReference type="eggNOG" id="COG1074">
    <property type="taxonomic scope" value="Bacteria"/>
</dbReference>
<dbReference type="GO" id="GO:0000724">
    <property type="term" value="P:double-strand break repair via homologous recombination"/>
    <property type="evidence" value="ECO:0007669"/>
    <property type="project" value="UniProtKB-UniRule"/>
</dbReference>
<keyword evidence="5 15" id="KW-0378">Hydrolase</keyword>
<feature type="binding site" evidence="15">
    <location>
        <position position="1118"/>
    </location>
    <ligand>
        <name>Mg(2+)</name>
        <dbReference type="ChEBI" id="CHEBI:18420"/>
    </ligand>
</feature>
<keyword evidence="8 15" id="KW-0067">ATP-binding</keyword>
<proteinExistence type="inferred from homology"/>
<dbReference type="EMBL" id="CP003989">
    <property type="protein sequence ID" value="AGA31850.1"/>
    <property type="molecule type" value="Genomic_DNA"/>
</dbReference>
<comment type="catalytic activity">
    <reaction evidence="15">
        <text>Exonucleolytic cleavage (in the presence of ATP) in either 5'- to 3'- or 3'- to 5'-direction to yield 5'-phosphooligonucleotides.</text>
        <dbReference type="EC" id="3.1.11.5"/>
    </reaction>
</comment>
<evidence type="ECO:0000256" key="10">
    <source>
        <dbReference type="ARBA" id="ARBA00023125"/>
    </source>
</evidence>
<evidence type="ECO:0000256" key="15">
    <source>
        <dbReference type="HAMAP-Rule" id="MF_01485"/>
    </source>
</evidence>
<evidence type="ECO:0000256" key="3">
    <source>
        <dbReference type="ARBA" id="ARBA00022741"/>
    </source>
</evidence>
<dbReference type="InterPro" id="IPR014017">
    <property type="entry name" value="DNA_helicase_UvrD-like_C"/>
</dbReference>
<comment type="subunit">
    <text evidence="15">Heterotrimer of RecB, RecC and RecD. All subunits contribute to DNA-binding. Interacts with RecA.</text>
</comment>
<keyword evidence="7 15" id="KW-0269">Exonuclease</keyword>
<dbReference type="PATRIC" id="fig|1255043.3.peg.137"/>
<dbReference type="Pfam" id="PF12705">
    <property type="entry name" value="PDDEXK_1"/>
    <property type="match status" value="1"/>
</dbReference>
<dbReference type="EC" id="3.1.11.5" evidence="15"/>
<evidence type="ECO:0000256" key="13">
    <source>
        <dbReference type="ARBA" id="ARBA00034617"/>
    </source>
</evidence>
<dbReference type="InterPro" id="IPR027417">
    <property type="entry name" value="P-loop_NTPase"/>
</dbReference>
<dbReference type="GO" id="GO:0005524">
    <property type="term" value="F:ATP binding"/>
    <property type="evidence" value="ECO:0007669"/>
    <property type="project" value="UniProtKB-UniRule"/>
</dbReference>
<evidence type="ECO:0000256" key="5">
    <source>
        <dbReference type="ARBA" id="ARBA00022801"/>
    </source>
</evidence>
<feature type="region of interest" description="DNA-binding and helicase activity, interacts with RecC" evidence="15">
    <location>
        <begin position="1"/>
        <end position="871"/>
    </location>
</feature>
<dbReference type="Gene3D" id="1.10.486.10">
    <property type="entry name" value="PCRA, domain 4"/>
    <property type="match status" value="1"/>
</dbReference>
<keyword evidence="10 15" id="KW-0238">DNA-binding</keyword>